<protein>
    <submittedName>
        <fullName evidence="1">Uncharacterized protein</fullName>
    </submittedName>
</protein>
<name>A0ABV6IT96_9PROT</name>
<accession>A0ABV6IT96</accession>
<evidence type="ECO:0000313" key="2">
    <source>
        <dbReference type="Proteomes" id="UP001589789"/>
    </source>
</evidence>
<dbReference type="RefSeq" id="WP_377051674.1">
    <property type="nucleotide sequence ID" value="NZ_JBHLVZ010000041.1"/>
</dbReference>
<dbReference type="EMBL" id="JBHLVZ010000041">
    <property type="protein sequence ID" value="MFC0386825.1"/>
    <property type="molecule type" value="Genomic_DNA"/>
</dbReference>
<proteinExistence type="predicted"/>
<reference evidence="1 2" key="1">
    <citation type="submission" date="2024-09" db="EMBL/GenBank/DDBJ databases">
        <authorList>
            <person name="Sun Q."/>
            <person name="Mori K."/>
        </authorList>
    </citation>
    <scope>NUCLEOTIDE SEQUENCE [LARGE SCALE GENOMIC DNA]</scope>
    <source>
        <strain evidence="1 2">CCM 7468</strain>
    </source>
</reference>
<organism evidence="1 2">
    <name type="scientific">Muricoccus vinaceus</name>
    <dbReference type="NCBI Taxonomy" id="424704"/>
    <lineage>
        <taxon>Bacteria</taxon>
        <taxon>Pseudomonadati</taxon>
        <taxon>Pseudomonadota</taxon>
        <taxon>Alphaproteobacteria</taxon>
        <taxon>Acetobacterales</taxon>
        <taxon>Roseomonadaceae</taxon>
        <taxon>Muricoccus</taxon>
    </lineage>
</organism>
<sequence>MSDPERNRWFSRRWQDWVTLPAISPTPLPELLEPDEALEVTGHALLLAWREERAQQSQQERAP</sequence>
<keyword evidence="2" id="KW-1185">Reference proteome</keyword>
<comment type="caution">
    <text evidence="1">The sequence shown here is derived from an EMBL/GenBank/DDBJ whole genome shotgun (WGS) entry which is preliminary data.</text>
</comment>
<evidence type="ECO:0000313" key="1">
    <source>
        <dbReference type="EMBL" id="MFC0386825.1"/>
    </source>
</evidence>
<dbReference type="Proteomes" id="UP001589789">
    <property type="component" value="Unassembled WGS sequence"/>
</dbReference>
<gene>
    <name evidence="1" type="ORF">ACFFIC_14905</name>
</gene>